<evidence type="ECO:0000313" key="2">
    <source>
        <dbReference type="Proteomes" id="UP000799424"/>
    </source>
</evidence>
<evidence type="ECO:0000313" key="1">
    <source>
        <dbReference type="EMBL" id="KAF2822245.1"/>
    </source>
</evidence>
<dbReference type="AlphaFoldDB" id="A0A6A6ZPR6"/>
<proteinExistence type="predicted"/>
<gene>
    <name evidence="1" type="ORF">CC86DRAFT_301149</name>
</gene>
<dbReference type="Gene3D" id="2.60.40.640">
    <property type="match status" value="1"/>
</dbReference>
<accession>A0A6A6ZPR6</accession>
<name>A0A6A6ZPR6_9PLEO</name>
<protein>
    <recommendedName>
        <fullName evidence="3">Arrestin-like N-terminal domain-containing protein</fullName>
    </recommendedName>
</protein>
<dbReference type="EMBL" id="MU006235">
    <property type="protein sequence ID" value="KAF2822245.1"/>
    <property type="molecule type" value="Genomic_DNA"/>
</dbReference>
<dbReference type="OrthoDB" id="3892815at2759"/>
<sequence length="152" mass="17454">MSLDWVLLLGSVARPPKSVLPHVSFTPVAFIAPRALEVSLFGHSLIWHRTSHKNGNSTEYHHWQDNALLFEVAKNVLPAEEMNTPTLEVGHTYTFPFHFRFPARTSNTRLGRYKEDGDELWTVTPHELPPSFLNHSRYSTDDSPNYHKVEYG</sequence>
<reference evidence="1" key="1">
    <citation type="journal article" date="2020" name="Stud. Mycol.">
        <title>101 Dothideomycetes genomes: a test case for predicting lifestyles and emergence of pathogens.</title>
        <authorList>
            <person name="Haridas S."/>
            <person name="Albert R."/>
            <person name="Binder M."/>
            <person name="Bloem J."/>
            <person name="Labutti K."/>
            <person name="Salamov A."/>
            <person name="Andreopoulos B."/>
            <person name="Baker S."/>
            <person name="Barry K."/>
            <person name="Bills G."/>
            <person name="Bluhm B."/>
            <person name="Cannon C."/>
            <person name="Castanera R."/>
            <person name="Culley D."/>
            <person name="Daum C."/>
            <person name="Ezra D."/>
            <person name="Gonzalez J."/>
            <person name="Henrissat B."/>
            <person name="Kuo A."/>
            <person name="Liang C."/>
            <person name="Lipzen A."/>
            <person name="Lutzoni F."/>
            <person name="Magnuson J."/>
            <person name="Mondo S."/>
            <person name="Nolan M."/>
            <person name="Ohm R."/>
            <person name="Pangilinan J."/>
            <person name="Park H.-J."/>
            <person name="Ramirez L."/>
            <person name="Alfaro M."/>
            <person name="Sun H."/>
            <person name="Tritt A."/>
            <person name="Yoshinaga Y."/>
            <person name="Zwiers L.-H."/>
            <person name="Turgeon B."/>
            <person name="Goodwin S."/>
            <person name="Spatafora J."/>
            <person name="Crous P."/>
            <person name="Grigoriev I."/>
        </authorList>
    </citation>
    <scope>NUCLEOTIDE SEQUENCE</scope>
    <source>
        <strain evidence="1">CBS 113818</strain>
    </source>
</reference>
<organism evidence="1 2">
    <name type="scientific">Ophiobolus disseminans</name>
    <dbReference type="NCBI Taxonomy" id="1469910"/>
    <lineage>
        <taxon>Eukaryota</taxon>
        <taxon>Fungi</taxon>
        <taxon>Dikarya</taxon>
        <taxon>Ascomycota</taxon>
        <taxon>Pezizomycotina</taxon>
        <taxon>Dothideomycetes</taxon>
        <taxon>Pleosporomycetidae</taxon>
        <taxon>Pleosporales</taxon>
        <taxon>Pleosporineae</taxon>
        <taxon>Phaeosphaeriaceae</taxon>
        <taxon>Ophiobolus</taxon>
    </lineage>
</organism>
<dbReference type="InterPro" id="IPR014752">
    <property type="entry name" value="Arrestin-like_C"/>
</dbReference>
<evidence type="ECO:0008006" key="3">
    <source>
        <dbReference type="Google" id="ProtNLM"/>
    </source>
</evidence>
<keyword evidence="2" id="KW-1185">Reference proteome</keyword>
<dbReference type="Proteomes" id="UP000799424">
    <property type="component" value="Unassembled WGS sequence"/>
</dbReference>
<feature type="non-terminal residue" evidence="1">
    <location>
        <position position="152"/>
    </location>
</feature>